<sequence>MDLDPKQQAFWRFLSLTVYNIHIESAQTHPDLRRLVVLINTLDVNIERSAISRSSNNKLEVAMLERRGHDHKRSSTGRDDVIEYRAYGTAGDVDDRQGLRKTESLVGPKDSTQSGPRTGRACRLLKHRHTGDNTAWQAYKVEEEEEENEGEEDEVDEDEDEEGEEDRNNDCEPVKAIDIRQAARKGYYWREEKAACCDILKGDMPEARELCF</sequence>
<evidence type="ECO:0000256" key="1">
    <source>
        <dbReference type="SAM" id="MobiDB-lite"/>
    </source>
</evidence>
<dbReference type="AlphaFoldDB" id="A0A9W8Z1W5"/>
<dbReference type="OrthoDB" id="10590788at2759"/>
<proteinExistence type="predicted"/>
<name>A0A9W8Z1W5_9PLEO</name>
<dbReference type="EMBL" id="JAPEVA010000182">
    <property type="protein sequence ID" value="KAJ4395021.1"/>
    <property type="molecule type" value="Genomic_DNA"/>
</dbReference>
<protein>
    <submittedName>
        <fullName evidence="2">Uncharacterized protein</fullName>
    </submittedName>
</protein>
<comment type="caution">
    <text evidence="2">The sequence shown here is derived from an EMBL/GenBank/DDBJ whole genome shotgun (WGS) entry which is preliminary data.</text>
</comment>
<organism evidence="2 3">
    <name type="scientific">Didymella pomorum</name>
    <dbReference type="NCBI Taxonomy" id="749634"/>
    <lineage>
        <taxon>Eukaryota</taxon>
        <taxon>Fungi</taxon>
        <taxon>Dikarya</taxon>
        <taxon>Ascomycota</taxon>
        <taxon>Pezizomycotina</taxon>
        <taxon>Dothideomycetes</taxon>
        <taxon>Pleosporomycetidae</taxon>
        <taxon>Pleosporales</taxon>
        <taxon>Pleosporineae</taxon>
        <taxon>Didymellaceae</taxon>
        <taxon>Didymella</taxon>
    </lineage>
</organism>
<reference evidence="2" key="1">
    <citation type="submission" date="2022-10" db="EMBL/GenBank/DDBJ databases">
        <title>Tapping the CABI collections for fungal endophytes: first genome assemblies for Collariella, Neodidymelliopsis, Ascochyta clinopodiicola, Didymella pomorum, Didymosphaeria variabile, Neocosmospora piperis and Neocucurbitaria cava.</title>
        <authorList>
            <person name="Hill R."/>
        </authorList>
    </citation>
    <scope>NUCLEOTIDE SEQUENCE</scope>
    <source>
        <strain evidence="2">IMI 355091</strain>
    </source>
</reference>
<evidence type="ECO:0000313" key="3">
    <source>
        <dbReference type="Proteomes" id="UP001140510"/>
    </source>
</evidence>
<keyword evidence="3" id="KW-1185">Reference proteome</keyword>
<feature type="region of interest" description="Disordered" evidence="1">
    <location>
        <begin position="93"/>
        <end position="174"/>
    </location>
</feature>
<gene>
    <name evidence="2" type="ORF">N0V91_011115</name>
</gene>
<accession>A0A9W8Z1W5</accession>
<dbReference type="Proteomes" id="UP001140510">
    <property type="component" value="Unassembled WGS sequence"/>
</dbReference>
<evidence type="ECO:0000313" key="2">
    <source>
        <dbReference type="EMBL" id="KAJ4395021.1"/>
    </source>
</evidence>
<feature type="compositionally biased region" description="Acidic residues" evidence="1">
    <location>
        <begin position="142"/>
        <end position="165"/>
    </location>
</feature>
<feature type="compositionally biased region" description="Basic and acidic residues" evidence="1">
    <location>
        <begin position="93"/>
        <end position="103"/>
    </location>
</feature>